<dbReference type="InParanoid" id="A0A1J7IPK6"/>
<sequence>MTSRTSTITRPVSAAMCIMPQSLWSLASKSRSCICLDLVAANCRNRAARLRLRPCTAWSMRAHTEAMSRKWTHDGDDMKELSNGTVRIAYDADTQLYTWRRPDGVTLEGPELPDVEPMRLKTGQKTASSNVIMTSRVCWQSASTLVIEPN</sequence>
<dbReference type="AlphaFoldDB" id="A0A1J7IPK6"/>
<accession>A0A1J7IPK6</accession>
<keyword evidence="2" id="KW-1185">Reference proteome</keyword>
<dbReference type="Proteomes" id="UP000182658">
    <property type="component" value="Unassembled WGS sequence"/>
</dbReference>
<dbReference type="EMBL" id="KV875097">
    <property type="protein sequence ID" value="OIW29414.1"/>
    <property type="molecule type" value="Genomic_DNA"/>
</dbReference>
<evidence type="ECO:0000313" key="1">
    <source>
        <dbReference type="EMBL" id="OIW29414.1"/>
    </source>
</evidence>
<proteinExistence type="predicted"/>
<name>A0A1J7IPK6_9PEZI</name>
<dbReference type="OrthoDB" id="2107166at2759"/>
<reference evidence="1 2" key="1">
    <citation type="submission" date="2016-10" db="EMBL/GenBank/DDBJ databases">
        <title>Draft genome sequence of Coniochaeta ligniaria NRRL30616, a lignocellulolytic fungus for bioabatement of inhibitors in plant biomass hydrolysates.</title>
        <authorList>
            <consortium name="DOE Joint Genome Institute"/>
            <person name="Jimenez D.J."/>
            <person name="Hector R.E."/>
            <person name="Riley R."/>
            <person name="Sun H."/>
            <person name="Grigoriev I.V."/>
            <person name="Van Elsas J.D."/>
            <person name="Nichols N.N."/>
        </authorList>
    </citation>
    <scope>NUCLEOTIDE SEQUENCE [LARGE SCALE GENOMIC DNA]</scope>
    <source>
        <strain evidence="1 2">NRRL 30616</strain>
    </source>
</reference>
<evidence type="ECO:0000313" key="2">
    <source>
        <dbReference type="Proteomes" id="UP000182658"/>
    </source>
</evidence>
<gene>
    <name evidence="1" type="ORF">CONLIGDRAFT_701498</name>
</gene>
<protein>
    <submittedName>
        <fullName evidence="1">Uncharacterized protein</fullName>
    </submittedName>
</protein>
<organism evidence="1 2">
    <name type="scientific">Coniochaeta ligniaria NRRL 30616</name>
    <dbReference type="NCBI Taxonomy" id="1408157"/>
    <lineage>
        <taxon>Eukaryota</taxon>
        <taxon>Fungi</taxon>
        <taxon>Dikarya</taxon>
        <taxon>Ascomycota</taxon>
        <taxon>Pezizomycotina</taxon>
        <taxon>Sordariomycetes</taxon>
        <taxon>Sordariomycetidae</taxon>
        <taxon>Coniochaetales</taxon>
        <taxon>Coniochaetaceae</taxon>
        <taxon>Coniochaeta</taxon>
    </lineage>
</organism>